<feature type="transmembrane region" description="Helical" evidence="11">
    <location>
        <begin position="56"/>
        <end position="80"/>
    </location>
</feature>
<reference evidence="12" key="2">
    <citation type="submission" date="2023-05" db="EMBL/GenBank/DDBJ databases">
        <authorList>
            <consortium name="Lawrence Berkeley National Laboratory"/>
            <person name="Steindorff A."/>
            <person name="Hensen N."/>
            <person name="Bonometti L."/>
            <person name="Westerberg I."/>
            <person name="Brannstrom I.O."/>
            <person name="Guillou S."/>
            <person name="Cros-Aarteil S."/>
            <person name="Calhoun S."/>
            <person name="Haridas S."/>
            <person name="Kuo A."/>
            <person name="Mondo S."/>
            <person name="Pangilinan J."/>
            <person name="Riley R."/>
            <person name="Labutti K."/>
            <person name="Andreopoulos B."/>
            <person name="Lipzen A."/>
            <person name="Chen C."/>
            <person name="Yanf M."/>
            <person name="Daum C."/>
            <person name="Ng V."/>
            <person name="Clum A."/>
            <person name="Ohm R."/>
            <person name="Martin F."/>
            <person name="Silar P."/>
            <person name="Natvig D."/>
            <person name="Lalanne C."/>
            <person name="Gautier V."/>
            <person name="Ament-Velasquez S.L."/>
            <person name="Kruys A."/>
            <person name="Hutchinson M.I."/>
            <person name="Powell A.J."/>
            <person name="Barry K."/>
            <person name="Miller A.N."/>
            <person name="Grigoriev I.V."/>
            <person name="Debuchy R."/>
            <person name="Gladieux P."/>
            <person name="Thoren M.H."/>
            <person name="Johannesson H."/>
        </authorList>
    </citation>
    <scope>NUCLEOTIDE SEQUENCE</scope>
    <source>
        <strain evidence="12">PSN243</strain>
    </source>
</reference>
<dbReference type="FunFam" id="4.10.49.10:FF:000001">
    <property type="entry name" value="Cytochrome c oxidase subunit 7C"/>
    <property type="match status" value="1"/>
</dbReference>
<dbReference type="Gene3D" id="4.10.49.10">
    <property type="entry name" value="Cytochrome c oxidase subunit VIIc"/>
    <property type="match status" value="1"/>
</dbReference>
<evidence type="ECO:0000313" key="13">
    <source>
        <dbReference type="Proteomes" id="UP001321760"/>
    </source>
</evidence>
<dbReference type="PANTHER" id="PTHR13313">
    <property type="entry name" value="CYTOCHROME C OXIDASE SUBUNIT VIIC"/>
    <property type="match status" value="1"/>
</dbReference>
<keyword evidence="6" id="KW-0809">Transit peptide</keyword>
<keyword evidence="7 11" id="KW-1133">Transmembrane helix</keyword>
<evidence type="ECO:0000256" key="8">
    <source>
        <dbReference type="ARBA" id="ARBA00023128"/>
    </source>
</evidence>
<dbReference type="GO" id="GO:0005743">
    <property type="term" value="C:mitochondrial inner membrane"/>
    <property type="evidence" value="ECO:0007669"/>
    <property type="project" value="UniProtKB-SubCell"/>
</dbReference>
<comment type="similarity">
    <text evidence="3">Belongs to the cytochrome c oxidase VIIc family.</text>
</comment>
<dbReference type="Proteomes" id="UP001321760">
    <property type="component" value="Unassembled WGS sequence"/>
</dbReference>
<comment type="subcellular location">
    <subcellularLocation>
        <location evidence="1">Mitochondrion inner membrane</location>
        <topology evidence="1">Single-pass membrane protein</topology>
    </subcellularLocation>
</comment>
<evidence type="ECO:0000256" key="9">
    <source>
        <dbReference type="ARBA" id="ARBA00023136"/>
    </source>
</evidence>
<protein>
    <recommendedName>
        <fullName evidence="10">Cytochrome c oxidase subunit 8, mitochondrial</fullName>
    </recommendedName>
</protein>
<dbReference type="Pfam" id="PF02935">
    <property type="entry name" value="COX7C"/>
    <property type="match status" value="1"/>
</dbReference>
<name>A0AAV9H7C5_9PEZI</name>
<keyword evidence="5" id="KW-0999">Mitochondrion inner membrane</keyword>
<keyword evidence="8" id="KW-0496">Mitochondrion</keyword>
<dbReference type="InterPro" id="IPR036636">
    <property type="entry name" value="COX7C/Cox8_sf"/>
</dbReference>
<dbReference type="AlphaFoldDB" id="A0AAV9H7C5"/>
<evidence type="ECO:0000256" key="2">
    <source>
        <dbReference type="ARBA" id="ARBA00004673"/>
    </source>
</evidence>
<evidence type="ECO:0000256" key="6">
    <source>
        <dbReference type="ARBA" id="ARBA00022946"/>
    </source>
</evidence>
<comment type="caution">
    <text evidence="12">The sequence shown here is derived from an EMBL/GenBank/DDBJ whole genome shotgun (WGS) entry which is preliminary data.</text>
</comment>
<keyword evidence="4 11" id="KW-0812">Transmembrane</keyword>
<reference evidence="12" key="1">
    <citation type="journal article" date="2023" name="Mol. Phylogenet. Evol.">
        <title>Genome-scale phylogeny and comparative genomics of the fungal order Sordariales.</title>
        <authorList>
            <person name="Hensen N."/>
            <person name="Bonometti L."/>
            <person name="Westerberg I."/>
            <person name="Brannstrom I.O."/>
            <person name="Guillou S."/>
            <person name="Cros-Aarteil S."/>
            <person name="Calhoun S."/>
            <person name="Haridas S."/>
            <person name="Kuo A."/>
            <person name="Mondo S."/>
            <person name="Pangilinan J."/>
            <person name="Riley R."/>
            <person name="LaButti K."/>
            <person name="Andreopoulos B."/>
            <person name="Lipzen A."/>
            <person name="Chen C."/>
            <person name="Yan M."/>
            <person name="Daum C."/>
            <person name="Ng V."/>
            <person name="Clum A."/>
            <person name="Steindorff A."/>
            <person name="Ohm R.A."/>
            <person name="Martin F."/>
            <person name="Silar P."/>
            <person name="Natvig D.O."/>
            <person name="Lalanne C."/>
            <person name="Gautier V."/>
            <person name="Ament-Velasquez S.L."/>
            <person name="Kruys A."/>
            <person name="Hutchinson M.I."/>
            <person name="Powell A.J."/>
            <person name="Barry K."/>
            <person name="Miller A.N."/>
            <person name="Grigoriev I.V."/>
            <person name="Debuchy R."/>
            <person name="Gladieux P."/>
            <person name="Hiltunen Thoren M."/>
            <person name="Johannesson H."/>
        </authorList>
    </citation>
    <scope>NUCLEOTIDE SEQUENCE</scope>
    <source>
        <strain evidence="12">PSN243</strain>
    </source>
</reference>
<dbReference type="GO" id="GO:0045277">
    <property type="term" value="C:respiratory chain complex IV"/>
    <property type="evidence" value="ECO:0007669"/>
    <property type="project" value="InterPro"/>
</dbReference>
<sequence length="105" mass="11666">MLARAVTRAVPAQRQIVARRGFQTTRAQMSSPYHYPEGPYSNLPFNTKTRFFGLRYWGFMATGFALPFGIAGASISRFLVWGLECMRREAGDVDGREGGGGVWGE</sequence>
<proteinExistence type="inferred from homology"/>
<comment type="pathway">
    <text evidence="2">Energy metabolism; oxidative phosphorylation.</text>
</comment>
<dbReference type="GO" id="GO:0006123">
    <property type="term" value="P:mitochondrial electron transport, cytochrome c to oxygen"/>
    <property type="evidence" value="ECO:0007669"/>
    <property type="project" value="InterPro"/>
</dbReference>
<evidence type="ECO:0000256" key="3">
    <source>
        <dbReference type="ARBA" id="ARBA00010514"/>
    </source>
</evidence>
<gene>
    <name evidence="12" type="ORF">QBC34DRAFT_75194</name>
</gene>
<evidence type="ECO:0000313" key="12">
    <source>
        <dbReference type="EMBL" id="KAK4455776.1"/>
    </source>
</evidence>
<evidence type="ECO:0000256" key="10">
    <source>
        <dbReference type="ARBA" id="ARBA00071004"/>
    </source>
</evidence>
<evidence type="ECO:0000256" key="1">
    <source>
        <dbReference type="ARBA" id="ARBA00004434"/>
    </source>
</evidence>
<evidence type="ECO:0000256" key="11">
    <source>
        <dbReference type="SAM" id="Phobius"/>
    </source>
</evidence>
<evidence type="ECO:0000256" key="5">
    <source>
        <dbReference type="ARBA" id="ARBA00022792"/>
    </source>
</evidence>
<dbReference type="InterPro" id="IPR004202">
    <property type="entry name" value="COX7C/Cox8"/>
</dbReference>
<keyword evidence="9 11" id="KW-0472">Membrane</keyword>
<accession>A0AAV9H7C5</accession>
<keyword evidence="13" id="KW-1185">Reference proteome</keyword>
<evidence type="ECO:0000256" key="4">
    <source>
        <dbReference type="ARBA" id="ARBA00022692"/>
    </source>
</evidence>
<dbReference type="EMBL" id="MU865914">
    <property type="protein sequence ID" value="KAK4455776.1"/>
    <property type="molecule type" value="Genomic_DNA"/>
</dbReference>
<organism evidence="12 13">
    <name type="scientific">Podospora aff. communis PSN243</name>
    <dbReference type="NCBI Taxonomy" id="3040156"/>
    <lineage>
        <taxon>Eukaryota</taxon>
        <taxon>Fungi</taxon>
        <taxon>Dikarya</taxon>
        <taxon>Ascomycota</taxon>
        <taxon>Pezizomycotina</taxon>
        <taxon>Sordariomycetes</taxon>
        <taxon>Sordariomycetidae</taxon>
        <taxon>Sordariales</taxon>
        <taxon>Podosporaceae</taxon>
        <taxon>Podospora</taxon>
    </lineage>
</organism>
<dbReference type="PANTHER" id="PTHR13313:SF0">
    <property type="entry name" value="CYTOCHROME C OXIDASE SUBUNIT 7C, MITOCHONDRIAL"/>
    <property type="match status" value="1"/>
</dbReference>
<evidence type="ECO:0000256" key="7">
    <source>
        <dbReference type="ARBA" id="ARBA00022989"/>
    </source>
</evidence>